<dbReference type="InterPro" id="IPR036770">
    <property type="entry name" value="Ankyrin_rpt-contain_sf"/>
</dbReference>
<dbReference type="PANTHER" id="PTHR24198:SF165">
    <property type="entry name" value="ANKYRIN REPEAT-CONTAINING PROTEIN-RELATED"/>
    <property type="match status" value="1"/>
</dbReference>
<dbReference type="PROSITE" id="PS50297">
    <property type="entry name" value="ANK_REP_REGION"/>
    <property type="match status" value="1"/>
</dbReference>
<dbReference type="VEuPathDB" id="VectorBase:AAEL024524"/>
<sequence length="1634" mass="189240">MTPIEDAFQAGDSQLAHDLFMSEWNRVGDSAQIYYQVIRDGLVATFRHLESAGLCQEWDSFCYCSNALLELDVKNVTISKEMELLVMYKLSSYGLKNLCGDSVTVKPENEWLNSIDLIVRWVRELRSRPRWYDFLDVDDQVMFRMRMIHNHLVFIKDKPALRSLPLKEMVFCLAIFVSIHDDIVMHDVYRVMINKRNVMQFLLAVVFRLIQLKSAAQFETHGKSHVLKKLRKTYRRVKQIYSVAKVLSCVQIYREIEDKDFRRCNAPITVAAIKRFNQICGEAIKNTANTSNMSKKLTDLLPSILTDSIMLNSKYRDFSSHGIPLSYLFVRDCDQIFYYKSLRNFIRLAAVSFYAICIYLLYDCTRYMYGMMRRCRSIDDLRALIRYAGGNTIRSLQEDMFARIEKYLSVVNKELNTTNPDDLTTHLKKEFEDLLENYACKVKNIEELRHSHRNFVIDTAEVMAFTNTSISAIHRFLDSKMTDTSSGSYFDTMFTDWKILSTQSLGNAEFDAVVVQSYIHKHLELDHGTTEQWRYSDRTKQIINHFTSDTDLDASTCETLEEKLHRSLSQARKGYYHNIFDLRLKVKTITKVLQPFIVGSSASTDFFSNTNKFQFKLDALRQQDERELNLAFQKLILNLQQIFLRRDCNTIEMLIKNQQNILLKERLAIEYWQMQALEMLNSSGYFGDNFSLLTRSVPMIWGKSYRNCLAHDSLSYDLLTNSGTFKQLINAFVLAFHSSELNIFTQSPKYTLDGLVIPETKSIYWLELQGNLLNFLHSKSFDFLKFNACLEQGAELSGRYLMPLGQLLRARYYSMPVIFSHEQFDEYHNRMVAALLSLQFPEIDEALIDSKVEHAIKLNLLLLEIDFSVEEAIQQFSALQPQLMTPCIGAIIPHLVYVDNFKLLKTLLERYTGSDPASLLLMSSCRTELERDFIYTHLDYRFNIISELTEHDVNILFTEKYPASEYHLGLTIIRYDLRLFKHIVQKCYQTKASVILESDLREAMETCCWHGRLEMVHLLLGKLKFDALMISHLMTSAIIRHHWKIFVLLYEKCMDVWMDDGINVLSMILERNFRILKRILIRNPISTASIPNDLKENLVICSVRNGSERLLEYFDRIYVDILNVDGVLTAAAMNKDAEILEYVESRLFQSEEQLPCFKGLRLWVKLLHELKTLMIITIDSKFMSIIASKRDILRRWVDRLAQLLKIKGDHFADSFHFSDLTKSFCLVLSDDQQSAYEGQFQETVQMCDTFIQVIRSLKQEPIVSKITVSIEVCSRCEQIDAKVDLTIYSSAEQLLQADDDTKINTPDTNHIADSISIGLKGYLSKFQCLMAATAVITINDNARPKQFFYLQIDSSSCIVQPSSQNQFLVYLLNRPNQYSILHYIRSNLSPRTVETLLRLGANPSLPDNRLRTPFRTALAQPCPVEFIQLMYQYCDKFRYTRSHVFNFKDLDGYTPLHGAVATNNYEAVKFLLENGADPAQADQTGEAAVLCYAILNRNVRVVELLLCHSPLLAREFGNTEQQKKALETAVKINHDHIVRSLLAHGADLLHRNREQCTAMKYAIEQEAVESLEVMLEYALRNELIVEDDVDGLGNSALRVAVESGACMEIWRLLICYSMKRRLIDLKILRNKYGL</sequence>
<evidence type="ECO:0000256" key="3">
    <source>
        <dbReference type="PROSITE-ProRule" id="PRU00023"/>
    </source>
</evidence>
<dbReference type="EMBL" id="CH477390">
    <property type="protein sequence ID" value="EAT41964.1"/>
    <property type="molecule type" value="Genomic_DNA"/>
</dbReference>
<evidence type="ECO:0000313" key="5">
    <source>
        <dbReference type="Proteomes" id="UP000682892"/>
    </source>
</evidence>
<dbReference type="eggNOG" id="KOG0504">
    <property type="taxonomic scope" value="Eukaryota"/>
</dbReference>
<dbReference type="PROSITE" id="PS50088">
    <property type="entry name" value="ANK_REPEAT"/>
    <property type="match status" value="2"/>
</dbReference>
<dbReference type="PANTHER" id="PTHR24198">
    <property type="entry name" value="ANKYRIN REPEAT AND PROTEIN KINASE DOMAIN-CONTAINING PROTEIN"/>
    <property type="match status" value="1"/>
</dbReference>
<dbReference type="Proteomes" id="UP000682892">
    <property type="component" value="Unassembled WGS sequence"/>
</dbReference>
<dbReference type="InterPro" id="IPR002110">
    <property type="entry name" value="Ankyrin_rpt"/>
</dbReference>
<dbReference type="PaxDb" id="7159-AAEL006448-PA"/>
<dbReference type="OMA" id="ITHLETM"/>
<reference evidence="4" key="2">
    <citation type="journal article" date="2007" name="Science">
        <title>Genome sequence of Aedes aegypti, a major arbovirus vector.</title>
        <authorList>
            <person name="Nene V."/>
            <person name="Wortman J.R."/>
            <person name="Lawson D."/>
            <person name="Haas B."/>
            <person name="Kodira C."/>
            <person name="Tu Z.J."/>
            <person name="Loftus B."/>
            <person name="Xi Z."/>
            <person name="Megy K."/>
            <person name="Grabherr M."/>
            <person name="Ren Q."/>
            <person name="Zdobnov E.M."/>
            <person name="Lobo N.F."/>
            <person name="Campbell K.S."/>
            <person name="Brown S.E."/>
            <person name="Bonaldo M.F."/>
            <person name="Zhu J."/>
            <person name="Sinkins S.P."/>
            <person name="Hogenkamp D.G."/>
            <person name="Amedeo P."/>
            <person name="Arensburger P."/>
            <person name="Atkinson P.W."/>
            <person name="Bidwell S."/>
            <person name="Biedler J."/>
            <person name="Birney E."/>
            <person name="Bruggner R.V."/>
            <person name="Costas J."/>
            <person name="Coy M.R."/>
            <person name="Crabtree J."/>
            <person name="Crawford M."/>
            <person name="Debruyn B."/>
            <person name="Decaprio D."/>
            <person name="Eiglmeier K."/>
            <person name="Eisenstadt E."/>
            <person name="El-Dorry H."/>
            <person name="Gelbart W.M."/>
            <person name="Gomes S.L."/>
            <person name="Hammond M."/>
            <person name="Hannick L.I."/>
            <person name="Hogan J.R."/>
            <person name="Holmes M.H."/>
            <person name="Jaffe D."/>
            <person name="Johnston J.S."/>
            <person name="Kennedy R.C."/>
            <person name="Koo H."/>
            <person name="Kravitz S."/>
            <person name="Kriventseva E.V."/>
            <person name="Kulp D."/>
            <person name="Labutti K."/>
            <person name="Lee E."/>
            <person name="Li S."/>
            <person name="Lovin D.D."/>
            <person name="Mao C."/>
            <person name="Mauceli E."/>
            <person name="Menck C.F."/>
            <person name="Miller J.R."/>
            <person name="Montgomery P."/>
            <person name="Mori A."/>
            <person name="Nascimento A.L."/>
            <person name="Naveira H.F."/>
            <person name="Nusbaum C."/>
            <person name="O'leary S."/>
            <person name="Orvis J."/>
            <person name="Pertea M."/>
            <person name="Quesneville H."/>
            <person name="Reidenbach K.R."/>
            <person name="Rogers Y.H."/>
            <person name="Roth C.W."/>
            <person name="Schneider J.R."/>
            <person name="Schatz M."/>
            <person name="Shumway M."/>
            <person name="Stanke M."/>
            <person name="Stinson E.O."/>
            <person name="Tubio J.M."/>
            <person name="Vanzee J.P."/>
            <person name="Verjovski-Almeida S."/>
            <person name="Werner D."/>
            <person name="White O."/>
            <person name="Wyder S."/>
            <person name="Zeng Q."/>
            <person name="Zhao Q."/>
            <person name="Zhao Y."/>
            <person name="Hill C.A."/>
            <person name="Raikhel A.S."/>
            <person name="Soares M.B."/>
            <person name="Knudson D.L."/>
            <person name="Lee N.H."/>
            <person name="Galagan J."/>
            <person name="Salzberg S.L."/>
            <person name="Paulsen I.T."/>
            <person name="Dimopoulos G."/>
            <person name="Collins F.H."/>
            <person name="Birren B."/>
            <person name="Fraser-Liggett C.M."/>
            <person name="Severson D.W."/>
        </authorList>
    </citation>
    <scope>NUCLEOTIDE SEQUENCE [LARGE SCALE GENOMIC DNA]</scope>
    <source>
        <strain evidence="4">Liverpool</strain>
    </source>
</reference>
<dbReference type="Gene3D" id="1.25.40.20">
    <property type="entry name" value="Ankyrin repeat-containing domain"/>
    <property type="match status" value="1"/>
</dbReference>
<evidence type="ECO:0000313" key="4">
    <source>
        <dbReference type="EMBL" id="EAT41964.1"/>
    </source>
</evidence>
<keyword evidence="2 3" id="KW-0040">ANK repeat</keyword>
<dbReference type="HOGENOM" id="CLU_235412_0_0_1"/>
<dbReference type="SUPFAM" id="SSF140860">
    <property type="entry name" value="Pseudo ankyrin repeat-like"/>
    <property type="match status" value="2"/>
</dbReference>
<dbReference type="PhylomeDB" id="Q176D7"/>
<evidence type="ECO:0000256" key="2">
    <source>
        <dbReference type="ARBA" id="ARBA00023043"/>
    </source>
</evidence>
<feature type="repeat" description="ANK" evidence="3">
    <location>
        <begin position="1451"/>
        <end position="1483"/>
    </location>
</feature>
<reference evidence="4" key="1">
    <citation type="submission" date="2005-10" db="EMBL/GenBank/DDBJ databases">
        <authorList>
            <person name="Loftus B.J."/>
            <person name="Nene V.M."/>
            <person name="Hannick L.I."/>
            <person name="Bidwell S."/>
            <person name="Haas B."/>
            <person name="Amedeo P."/>
            <person name="Orvis J."/>
            <person name="Wortman J.R."/>
            <person name="White O.R."/>
            <person name="Salzberg S."/>
            <person name="Shumway M."/>
            <person name="Koo H."/>
            <person name="Zhao Y."/>
            <person name="Holmes M."/>
            <person name="Miller J."/>
            <person name="Schatz M."/>
            <person name="Pop M."/>
            <person name="Pai G."/>
            <person name="Utterback T."/>
            <person name="Rogers Y.-H."/>
            <person name="Kravitz S."/>
            <person name="Fraser C.M."/>
        </authorList>
    </citation>
    <scope>NUCLEOTIDE SEQUENCE</scope>
    <source>
        <strain evidence="4">Liverpool</strain>
    </source>
</reference>
<reference evidence="4" key="3">
    <citation type="submission" date="2012-09" db="EMBL/GenBank/DDBJ databases">
        <authorList>
            <consortium name="VectorBase"/>
        </authorList>
    </citation>
    <scope>NUCLEOTIDE SEQUENCE</scope>
    <source>
        <strain evidence="4">Liverpool</strain>
    </source>
</reference>
<organism evidence="4 5">
    <name type="scientific">Aedes aegypti</name>
    <name type="common">Yellowfever mosquito</name>
    <name type="synonym">Culex aegypti</name>
    <dbReference type="NCBI Taxonomy" id="7159"/>
    <lineage>
        <taxon>Eukaryota</taxon>
        <taxon>Metazoa</taxon>
        <taxon>Ecdysozoa</taxon>
        <taxon>Arthropoda</taxon>
        <taxon>Hexapoda</taxon>
        <taxon>Insecta</taxon>
        <taxon>Pterygota</taxon>
        <taxon>Neoptera</taxon>
        <taxon>Endopterygota</taxon>
        <taxon>Diptera</taxon>
        <taxon>Nematocera</taxon>
        <taxon>Culicoidea</taxon>
        <taxon>Culicidae</taxon>
        <taxon>Culicinae</taxon>
        <taxon>Aedini</taxon>
        <taxon>Aedes</taxon>
        <taxon>Stegomyia</taxon>
    </lineage>
</organism>
<dbReference type="Pfam" id="PF12796">
    <property type="entry name" value="Ank_2"/>
    <property type="match status" value="1"/>
</dbReference>
<name>Q176D7_AEDAE</name>
<evidence type="ECO:0000256" key="1">
    <source>
        <dbReference type="ARBA" id="ARBA00022737"/>
    </source>
</evidence>
<gene>
    <name evidence="4" type="ORF">AaeL_AAEL006448</name>
</gene>
<proteinExistence type="predicted"/>
<keyword evidence="1" id="KW-0677">Repeat</keyword>
<feature type="repeat" description="ANK" evidence="3">
    <location>
        <begin position="1521"/>
        <end position="1553"/>
    </location>
</feature>
<protein>
    <submittedName>
        <fullName evidence="4">AAEL006448-PA</fullName>
    </submittedName>
</protein>
<dbReference type="SMART" id="SM00248">
    <property type="entry name" value="ANK"/>
    <property type="match status" value="6"/>
</dbReference>
<accession>Q176D7</accession>
<dbReference type="STRING" id="7159.Q176D7"/>
<dbReference type="SUPFAM" id="SSF48403">
    <property type="entry name" value="Ankyrin repeat"/>
    <property type="match status" value="1"/>
</dbReference>